<evidence type="ECO:0000313" key="9">
    <source>
        <dbReference type="Proteomes" id="UP000003515"/>
    </source>
</evidence>
<dbReference type="eggNOG" id="COG0583">
    <property type="taxonomic scope" value="Bacteria"/>
</dbReference>
<comment type="caution">
    <text evidence="7">The sequence shown here is derived from an EMBL/GenBank/DDBJ whole genome shotgun (WGS) entry which is preliminary data.</text>
</comment>
<dbReference type="InterPro" id="IPR005119">
    <property type="entry name" value="LysR_subst-bd"/>
</dbReference>
<dbReference type="SUPFAM" id="SSF46785">
    <property type="entry name" value="Winged helix' DNA-binding domain"/>
    <property type="match status" value="1"/>
</dbReference>
<dbReference type="SUPFAM" id="SSF53850">
    <property type="entry name" value="Periplasmic binding protein-like II"/>
    <property type="match status" value="1"/>
</dbReference>
<reference evidence="7 8" key="3">
    <citation type="journal article" date="2012" name="Int. J. Syst. Evol. Microbiol.">
        <title>Vibrio caribbeanicus sp. nov., isolated from the marine sponge Scleritoderma cyanea.</title>
        <authorList>
            <person name="Hoffmann M."/>
            <person name="Monday S.R."/>
            <person name="Allard M.W."/>
            <person name="Strain E.A."/>
            <person name="Whittaker P."/>
            <person name="Naum M."/>
            <person name="McCarthy P.J."/>
            <person name="Lopez J.V."/>
            <person name="Fischer M."/>
            <person name="Brown E.W."/>
        </authorList>
    </citation>
    <scope>NUCLEOTIDE SEQUENCE [LARGE SCALE GENOMIC DNA]</scope>
    <source>
        <strain evidence="7">CIP 102891</strain>
        <strain evidence="8">CIP 102891 / ATCC 33934</strain>
    </source>
</reference>
<keyword evidence="9" id="KW-1185">Reference proteome</keyword>
<dbReference type="Proteomes" id="UP000003515">
    <property type="component" value="Unassembled WGS sequence"/>
</dbReference>
<dbReference type="Gene3D" id="3.40.190.10">
    <property type="entry name" value="Periplasmic binding protein-like II"/>
    <property type="match status" value="2"/>
</dbReference>
<dbReference type="Gene3D" id="1.10.10.10">
    <property type="entry name" value="Winged helix-like DNA-binding domain superfamily/Winged helix DNA-binding domain"/>
    <property type="match status" value="1"/>
</dbReference>
<evidence type="ECO:0000313" key="7">
    <source>
        <dbReference type="EMBL" id="EGU51361.1"/>
    </source>
</evidence>
<dbReference type="PANTHER" id="PTHR30118">
    <property type="entry name" value="HTH-TYPE TRANSCRIPTIONAL REGULATOR LEUO-RELATED"/>
    <property type="match status" value="1"/>
</dbReference>
<dbReference type="GO" id="GO:0003700">
    <property type="term" value="F:DNA-binding transcription factor activity"/>
    <property type="evidence" value="ECO:0007669"/>
    <property type="project" value="InterPro"/>
</dbReference>
<keyword evidence="3" id="KW-0238">DNA-binding</keyword>
<reference evidence="6 9" key="1">
    <citation type="submission" date="2009-10" db="EMBL/GenBank/DDBJ databases">
        <authorList>
            <consortium name="Los Alamos National Laboratory (LANL)"/>
            <consortium name="National Microbial Pathogen Data Resource (NMPDR)"/>
            <person name="Munk A.C."/>
            <person name="Chertkov O."/>
            <person name="Tapia R."/>
            <person name="Green L."/>
            <person name="Rogers Y."/>
            <person name="Detter J.C."/>
            <person name="Bruce D."/>
            <person name="Brettin T.S."/>
            <person name="Colwell R.R."/>
            <person name="Huq A."/>
            <person name="Grim C.J."/>
            <person name="Hasan N.A."/>
            <person name="Bartels D."/>
            <person name="Vonstein V."/>
        </authorList>
    </citation>
    <scope>NUCLEOTIDE SEQUENCE [LARGE SCALE GENOMIC DNA]</scope>
    <source>
        <strain evidence="6 9">CIP 102891</strain>
    </source>
</reference>
<evidence type="ECO:0000313" key="8">
    <source>
        <dbReference type="Proteomes" id="UP000002817"/>
    </source>
</evidence>
<feature type="domain" description="HTH lysR-type" evidence="5">
    <location>
        <begin position="5"/>
        <end position="62"/>
    </location>
</feature>
<dbReference type="InterPro" id="IPR036388">
    <property type="entry name" value="WH-like_DNA-bd_sf"/>
</dbReference>
<reference evidence="7" key="2">
    <citation type="submission" date="2011-08" db="EMBL/GenBank/DDBJ databases">
        <authorList>
            <person name="Hoffman M."/>
            <person name="Strain E.A."/>
            <person name="Brown E."/>
            <person name="Allard M.W."/>
        </authorList>
    </citation>
    <scope>NUCLEOTIDE SEQUENCE</scope>
    <source>
        <strain evidence="7">CIP 102891</strain>
    </source>
</reference>
<dbReference type="PANTHER" id="PTHR30118:SF15">
    <property type="entry name" value="TRANSCRIPTIONAL REGULATORY PROTEIN"/>
    <property type="match status" value="1"/>
</dbReference>
<organism evidence="7 8">
    <name type="scientific">Vibrio orientalis CIP 102891 = ATCC 33934</name>
    <dbReference type="NCBI Taxonomy" id="675816"/>
    <lineage>
        <taxon>Bacteria</taxon>
        <taxon>Pseudomonadati</taxon>
        <taxon>Pseudomonadota</taxon>
        <taxon>Gammaproteobacteria</taxon>
        <taxon>Vibrionales</taxon>
        <taxon>Vibrionaceae</taxon>
        <taxon>Vibrio</taxon>
        <taxon>Vibrio oreintalis group</taxon>
    </lineage>
</organism>
<keyword evidence="2" id="KW-0805">Transcription regulation</keyword>
<dbReference type="Proteomes" id="UP000002817">
    <property type="component" value="Unassembled WGS sequence"/>
</dbReference>
<evidence type="ECO:0000256" key="3">
    <source>
        <dbReference type="ARBA" id="ARBA00023125"/>
    </source>
</evidence>
<sequence>MKKVENLQLLYTLLEVYYTQNLSEAGRKLGKTTSSVSKELSKLREQFDDTLFVRSNNRMLPTEYVKSIAPEIEQMLRDIGHTLMSKNTISNKNYCKPIKVGISHILMELYGAEISLQLSKQFPQASIELLTWDSVTNQQLQNEQIDFGIHFNLVFHPGKIRYRRITASNLVVICPEGDTDKSLEQLSQERDFMFCRLKDWNDTETNFFDIASDNGISINRSSLIVDNFNIAMKLVNRENLCFIVPQDFADYYQAPYISWPLPTKGIVIGLYHHAQQNEMLTAAVYDSISKIIKTPSR</sequence>
<evidence type="ECO:0000256" key="1">
    <source>
        <dbReference type="ARBA" id="ARBA00009437"/>
    </source>
</evidence>
<dbReference type="STRING" id="675816.VIA_001824"/>
<dbReference type="AlphaFoldDB" id="C9QEV4"/>
<comment type="similarity">
    <text evidence="1">Belongs to the LysR transcriptional regulatory family.</text>
</comment>
<dbReference type="InterPro" id="IPR000847">
    <property type="entry name" value="LysR_HTH_N"/>
</dbReference>
<dbReference type="InterPro" id="IPR036390">
    <property type="entry name" value="WH_DNA-bd_sf"/>
</dbReference>
<proteinExistence type="inferred from homology"/>
<dbReference type="InterPro" id="IPR050389">
    <property type="entry name" value="LysR-type_TF"/>
</dbReference>
<dbReference type="EMBL" id="AFWH01000018">
    <property type="protein sequence ID" value="EGU51361.1"/>
    <property type="molecule type" value="Genomic_DNA"/>
</dbReference>
<evidence type="ECO:0000256" key="2">
    <source>
        <dbReference type="ARBA" id="ARBA00023015"/>
    </source>
</evidence>
<name>C9QEV4_VIBOR</name>
<dbReference type="EMBL" id="ACZV01000004">
    <property type="protein sequence ID" value="EEX94664.1"/>
    <property type="molecule type" value="Genomic_DNA"/>
</dbReference>
<dbReference type="PROSITE" id="PS50931">
    <property type="entry name" value="HTH_LYSR"/>
    <property type="match status" value="1"/>
</dbReference>
<gene>
    <name evidence="6" type="ORF">VIA_001824</name>
    <name evidence="7" type="ORF">VIOR3934_20851</name>
</gene>
<dbReference type="PATRIC" id="fig|675816.5.peg.1533"/>
<accession>C9QEV4</accession>
<dbReference type="Pfam" id="PF03466">
    <property type="entry name" value="LysR_substrate"/>
    <property type="match status" value="1"/>
</dbReference>
<dbReference type="GO" id="GO:0003677">
    <property type="term" value="F:DNA binding"/>
    <property type="evidence" value="ECO:0007669"/>
    <property type="project" value="UniProtKB-KW"/>
</dbReference>
<evidence type="ECO:0000313" key="6">
    <source>
        <dbReference type="EMBL" id="EEX94664.1"/>
    </source>
</evidence>
<evidence type="ECO:0000259" key="5">
    <source>
        <dbReference type="PROSITE" id="PS50931"/>
    </source>
</evidence>
<evidence type="ECO:0000256" key="4">
    <source>
        <dbReference type="ARBA" id="ARBA00023163"/>
    </source>
</evidence>
<dbReference type="Pfam" id="PF00126">
    <property type="entry name" value="HTH_1"/>
    <property type="match status" value="1"/>
</dbReference>
<dbReference type="OrthoDB" id="6402859at2"/>
<keyword evidence="4" id="KW-0804">Transcription</keyword>
<protein>
    <submittedName>
        <fullName evidence="7">Putative transcriptional regulator</fullName>
    </submittedName>
    <submittedName>
        <fullName evidence="6">Transcription regulator protein</fullName>
    </submittedName>
</protein>
<dbReference type="RefSeq" id="WP_004412669.1">
    <property type="nucleotide sequence ID" value="NZ_ACZV01000004.1"/>
</dbReference>